<feature type="transmembrane region" description="Helical" evidence="1">
    <location>
        <begin position="39"/>
        <end position="63"/>
    </location>
</feature>
<evidence type="ECO:0000256" key="1">
    <source>
        <dbReference type="SAM" id="Phobius"/>
    </source>
</evidence>
<feature type="transmembrane region" description="Helical" evidence="1">
    <location>
        <begin position="118"/>
        <end position="140"/>
    </location>
</feature>
<evidence type="ECO:0000313" key="2">
    <source>
        <dbReference type="EMBL" id="AIF00147.1"/>
    </source>
</evidence>
<protein>
    <submittedName>
        <fullName evidence="2">Uncharacterized protein</fullName>
    </submittedName>
</protein>
<reference evidence="2" key="1">
    <citation type="journal article" date="2014" name="Genome Biol. Evol.">
        <title>Pangenome evidence for extensive interdomain horizontal transfer affecting lineage core and shell genes in uncultured planktonic thaumarchaeota and euryarchaeota.</title>
        <authorList>
            <person name="Deschamps P."/>
            <person name="Zivanovic Y."/>
            <person name="Moreira D."/>
            <person name="Rodriguez-Valera F."/>
            <person name="Lopez-Garcia P."/>
        </authorList>
    </citation>
    <scope>NUCLEOTIDE SEQUENCE</scope>
</reference>
<keyword evidence="1" id="KW-0812">Transmembrane</keyword>
<keyword evidence="1" id="KW-1133">Transmembrane helix</keyword>
<feature type="transmembrane region" description="Helical" evidence="1">
    <location>
        <begin position="84"/>
        <end position="106"/>
    </location>
</feature>
<proteinExistence type="predicted"/>
<keyword evidence="1" id="KW-0472">Membrane</keyword>
<organism evidence="2">
    <name type="scientific">uncultured marine thaumarchaeote KM3_12_C10</name>
    <dbReference type="NCBI Taxonomy" id="1455998"/>
    <lineage>
        <taxon>Archaea</taxon>
        <taxon>Nitrososphaerota</taxon>
        <taxon>environmental samples</taxon>
    </lineage>
</organism>
<dbReference type="AlphaFoldDB" id="A0A075GDQ8"/>
<name>A0A075GDQ8_9ARCH</name>
<dbReference type="EMBL" id="KF900582">
    <property type="protein sequence ID" value="AIF00147.1"/>
    <property type="molecule type" value="Genomic_DNA"/>
</dbReference>
<sequence>MKQKYQEYLKLNKNVFLGFLGSIIISAIAADYFGDQADYLNSSFTLIIDYVVFFSIFGGLYYFDNRKKYVLDNGQKDNKLLKSDLIKIISSLGVGEIVYTIVRWILQFYLLQIEYEPYMASIVSQSISLVVYMITLNFSVKLTKLYKDE</sequence>
<accession>A0A075GDQ8</accession>